<evidence type="ECO:0000259" key="6">
    <source>
        <dbReference type="Pfam" id="PF23347"/>
    </source>
</evidence>
<dbReference type="InterPro" id="IPR021717">
    <property type="entry name" value="Nucleoporin_Nup160"/>
</dbReference>
<organism evidence="7 8">
    <name type="scientific">Leucocoprinus birnbaumii</name>
    <dbReference type="NCBI Taxonomy" id="56174"/>
    <lineage>
        <taxon>Eukaryota</taxon>
        <taxon>Fungi</taxon>
        <taxon>Dikarya</taxon>
        <taxon>Basidiomycota</taxon>
        <taxon>Agaricomycotina</taxon>
        <taxon>Agaricomycetes</taxon>
        <taxon>Agaricomycetidae</taxon>
        <taxon>Agaricales</taxon>
        <taxon>Agaricineae</taxon>
        <taxon>Agaricaceae</taxon>
        <taxon>Leucocoprinus</taxon>
    </lineage>
</organism>
<feature type="domain" description="Nucleoporin Nup120/160 beta-propeller" evidence="4">
    <location>
        <begin position="85"/>
        <end position="532"/>
    </location>
</feature>
<dbReference type="Pfam" id="PF11715">
    <property type="entry name" value="Beta-prop_Nup120_160"/>
    <property type="match status" value="1"/>
</dbReference>
<dbReference type="InterPro" id="IPR056536">
    <property type="entry name" value="TPR_NUP160_C"/>
</dbReference>
<dbReference type="PANTHER" id="PTHR21286:SF0">
    <property type="entry name" value="NUCLEAR PORE COMPLEX PROTEIN NUP160"/>
    <property type="match status" value="1"/>
</dbReference>
<feature type="domain" description="Nucleoporin nup120-like HEAT repeat" evidence="5">
    <location>
        <begin position="813"/>
        <end position="977"/>
    </location>
</feature>
<feature type="domain" description="NUP160 C-terminal TPR" evidence="6">
    <location>
        <begin position="1117"/>
        <end position="1267"/>
    </location>
</feature>
<sequence length="1305" mass="144182">MAGIEENLLISAPFSPLYSQQPISVSIRTSRQQLPLPPNALDSDVHPEHATYSTVLTTSTHGSIALRLLHGGVIAELISLSYQVTPLRFVFPAAVVPSVGLFLVDSEALHVLAVTTAGSLYRLIISVDGRNLWQNQGDDLLSLEYQIVNYPEGQRPLVHVEGTHSVTVALPNASLLRLEASSTLQDDEWSESIFHHGSFLTSLTSLLPIQSGLSGSGDIISMTSHPWPTDLSHVWTLSRDRTLRLWKAKVGCVASKSLSVSGNQHSSSPGSSTNAIKQPLLDASPQSLLKVFSLNERVYVLAFIPTSSATSGGVFRLFDTYGDYLHDVSSFECSRSSVHSYLQDFIIHGTTLHTLWERQGRSTVESTELQLGEGENEEFRPKWEVATYVNELELTPAYMEEQLLTPGSLTDKYLEALLRPGVFSSLTLKTAIDQYTDSCLSLPSPPPPQLTTIYSTVEEQIAGVVGCTVNLNRDPQTGALQHAAYWIALKRDWEGFVARCREIERSARWPLALGIQDEDAITVVERERVGLLVGEDLPIQTQRLCLHPTTDFDSKYDLLPIMAKLRSEIGPQTMSTVQDHVADILHQEIAFSYADILQDQARRVGFRESLAEGLSEWFAGRLQSIDDLKAGVVAALDLIGGFDADVKSEDVDDSSTLLATENSSALSTGLTVAYIAATISARYDLSLSLITLLFFIADDLPTWNPALLGEVFAVFRGISMLRQIASQPTTPPGRQEALATERAGSEDVILRMRNMNVTNGGSILAPRFSLVHLLLAQTEQKTRLPGAAHHFLDSTGLLRSVSPSIATSHEVLLCDKVRLLGLSDVARDLLAWLPRTPGAVFVLASVWLHLGRPADSAELLEKLASSFGPDSALLQEDRDALLAVMPSARIFDSTFSFYIHASDMFKNHLLVNYEVLFAQLAISTAPPNADTSSLWLSVFKGYLDLGRYDDAYATLMATPHEKQKRECVSQLTFQMCENDAVDILMSFDFAGISKEVEAALSFKARNAEPDSRPEYAHILYTWYVRRGNHRDGALVMYQHAQKLAAAIVDATSFAERAQAQLEAIMIAINALSLVDTKNAWIIVPKSNSSARNRHISLNHVPENKFSSRKYDSEIVHLSDMQYDCALLRAQIDLVRKDPGLLSSQEFHMPPALIVMRLASLNLYEKALTTARALEVDMADIFTKLSAHCLRLTRSSDGSVQEEGADWLLTDQVSSWSRSPAERGWNYLQQSLERHDSAKTEYRYSKAVLETILTHDKGSTAPPWLIQTLEVHQSSFSISVPRFSERPSLIMRTTRNINLSISSVRP</sequence>
<protein>
    <submittedName>
        <fullName evidence="7">Uncharacterized protein</fullName>
    </submittedName>
</protein>
<gene>
    <name evidence="7" type="ORF">NP233_g6671</name>
</gene>
<evidence type="ECO:0000256" key="2">
    <source>
        <dbReference type="ARBA" id="ARBA00022448"/>
    </source>
</evidence>
<dbReference type="GO" id="GO:0005643">
    <property type="term" value="C:nuclear pore"/>
    <property type="evidence" value="ECO:0007669"/>
    <property type="project" value="UniProtKB-ARBA"/>
</dbReference>
<dbReference type="GO" id="GO:0017056">
    <property type="term" value="F:structural constituent of nuclear pore"/>
    <property type="evidence" value="ECO:0007669"/>
    <property type="project" value="TreeGrafter"/>
</dbReference>
<proteinExistence type="predicted"/>
<dbReference type="InterPro" id="IPR056548">
    <property type="entry name" value="HEAT_Nup120"/>
</dbReference>
<keyword evidence="8" id="KW-1185">Reference proteome</keyword>
<evidence type="ECO:0000313" key="7">
    <source>
        <dbReference type="EMBL" id="KAJ3566967.1"/>
    </source>
</evidence>
<evidence type="ECO:0000256" key="1">
    <source>
        <dbReference type="ARBA" id="ARBA00004123"/>
    </source>
</evidence>
<comment type="caution">
    <text evidence="7">The sequence shown here is derived from an EMBL/GenBank/DDBJ whole genome shotgun (WGS) entry which is preliminary data.</text>
</comment>
<dbReference type="Pfam" id="PF23300">
    <property type="entry name" value="HEAT_Nup120"/>
    <property type="match status" value="1"/>
</dbReference>
<comment type="subcellular location">
    <subcellularLocation>
        <location evidence="1">Nucleus</location>
    </subcellularLocation>
</comment>
<evidence type="ECO:0000256" key="3">
    <source>
        <dbReference type="ARBA" id="ARBA00023242"/>
    </source>
</evidence>
<dbReference type="PANTHER" id="PTHR21286">
    <property type="entry name" value="NUCLEAR PORE COMPLEX PROTEIN NUP160"/>
    <property type="match status" value="1"/>
</dbReference>
<dbReference type="Pfam" id="PF23347">
    <property type="entry name" value="TPR_Nup160_C"/>
    <property type="match status" value="1"/>
</dbReference>
<reference evidence="7" key="1">
    <citation type="submission" date="2022-07" db="EMBL/GenBank/DDBJ databases">
        <title>Genome Sequence of Leucocoprinus birnbaumii.</title>
        <authorList>
            <person name="Buettner E."/>
        </authorList>
    </citation>
    <scope>NUCLEOTIDE SEQUENCE</scope>
    <source>
        <strain evidence="7">VT141</strain>
    </source>
</reference>
<dbReference type="Proteomes" id="UP001213000">
    <property type="component" value="Unassembled WGS sequence"/>
</dbReference>
<keyword evidence="3" id="KW-0539">Nucleus</keyword>
<evidence type="ECO:0000259" key="5">
    <source>
        <dbReference type="Pfam" id="PF23300"/>
    </source>
</evidence>
<evidence type="ECO:0000259" key="4">
    <source>
        <dbReference type="Pfam" id="PF11715"/>
    </source>
</evidence>
<keyword evidence="2" id="KW-0813">Transport</keyword>
<accession>A0AAD5VQS6</accession>
<dbReference type="EMBL" id="JANIEX010000446">
    <property type="protein sequence ID" value="KAJ3566967.1"/>
    <property type="molecule type" value="Genomic_DNA"/>
</dbReference>
<name>A0AAD5VQS6_9AGAR</name>
<dbReference type="InterPro" id="IPR059141">
    <property type="entry name" value="Beta-prop_Nup120_160"/>
</dbReference>
<evidence type="ECO:0000313" key="8">
    <source>
        <dbReference type="Proteomes" id="UP001213000"/>
    </source>
</evidence>